<reference evidence="2" key="1">
    <citation type="submission" date="2022-08" db="EMBL/GenBank/DDBJ databases">
        <authorList>
            <consortium name="DOE Joint Genome Institute"/>
            <person name="Min B."/>
            <person name="Riley R."/>
            <person name="Sierra-Patev S."/>
            <person name="Naranjo-Ortiz M."/>
            <person name="Looney B."/>
            <person name="Konkel Z."/>
            <person name="Slot J.C."/>
            <person name="Sakamoto Y."/>
            <person name="Steenwyk J.L."/>
            <person name="Rokas A."/>
            <person name="Carro J."/>
            <person name="Camarero S."/>
            <person name="Ferreira P."/>
            <person name="Molpeceres G."/>
            <person name="Ruiz-Duenas F.J."/>
            <person name="Serrano A."/>
            <person name="Henrissat B."/>
            <person name="Drula E."/>
            <person name="Hughes K.W."/>
            <person name="Mata J.L."/>
            <person name="Ishikawa N.K."/>
            <person name="Vargas-Isla R."/>
            <person name="Ushijima S."/>
            <person name="Smith C.A."/>
            <person name="Ahrendt S."/>
            <person name="Andreopoulos W."/>
            <person name="He G."/>
            <person name="Labutti K."/>
            <person name="Lipzen A."/>
            <person name="Ng V."/>
            <person name="Sandor L."/>
            <person name="Barry K."/>
            <person name="Martinez A.T."/>
            <person name="Xiao Y."/>
            <person name="Gibbons J.G."/>
            <person name="Terashima K."/>
            <person name="Hibbett D.S."/>
            <person name="Grigoriev I.V."/>
        </authorList>
    </citation>
    <scope>NUCLEOTIDE SEQUENCE</scope>
    <source>
        <strain evidence="2">TFB9207</strain>
    </source>
</reference>
<accession>A0AA38P755</accession>
<keyword evidence="3" id="KW-1185">Reference proteome</keyword>
<dbReference type="Proteomes" id="UP001163846">
    <property type="component" value="Unassembled WGS sequence"/>
</dbReference>
<sequence>MCPEDKNLGLTSEEVEESERTEERELEVEKEKERRSSHFHIACNIDRTKPIHHPSYPTGIENSEERQQESEMQAVEGRGEAIADMWIMQRLQVLTDALQEKTAFYKLIRSPETFTESKSSSFRRIMRDFKCNEDSNRELARTSVLSLSLFNDNVLECDGLSLSSPMTLSLQDSLEKNDDGVGETTMRGLRTHYTDIHLPAFSFSSSFHPLDPFCPRSLPAPTSSSPDANTTLSVPVLFLPVQSRHLWTDTYRTRLYGVKRKITQKYAWTLIRIVANRLDAGFIEQSETGQGRLRAVKECAKVALLYIIIHATARLHLNPLVLRSSSNPRLSAIRSLRHLTYKTLKRPQPVNNFRLLSPYTQRTPAIRGVLAAPAKRNRDQLPAQPETAQQVDPNYFVHTGVTLAELELRPTQSADRNQPFEIILYLVNRRLSPSKPAAPKDKWALQGGNYFAINLPHTDISATAAMLAAGGQTRKPKRVSSVKWGPGLRGTDKVSSNPGIAVGTITYASESTAKTQTVEFLHTINDAKPATNLLYLFHAVSEAKKAGLEIEMNDDWYYLVADMLHVKGSGSGDAISETDAELQKVYSDLLAKIILEHSAKDPRLLQFKPNQ</sequence>
<comment type="caution">
    <text evidence="2">The sequence shown here is derived from an EMBL/GenBank/DDBJ whole genome shotgun (WGS) entry which is preliminary data.</text>
</comment>
<evidence type="ECO:0000313" key="3">
    <source>
        <dbReference type="Proteomes" id="UP001163846"/>
    </source>
</evidence>
<protein>
    <submittedName>
        <fullName evidence="2">Uncharacterized protein</fullName>
    </submittedName>
</protein>
<gene>
    <name evidence="2" type="ORF">F5878DRAFT_686430</name>
</gene>
<evidence type="ECO:0000313" key="2">
    <source>
        <dbReference type="EMBL" id="KAJ3837321.1"/>
    </source>
</evidence>
<dbReference type="AlphaFoldDB" id="A0AA38P755"/>
<evidence type="ECO:0000256" key="1">
    <source>
        <dbReference type="SAM" id="MobiDB-lite"/>
    </source>
</evidence>
<feature type="compositionally biased region" description="Basic and acidic residues" evidence="1">
    <location>
        <begin position="21"/>
        <end position="36"/>
    </location>
</feature>
<organism evidence="2 3">
    <name type="scientific">Lentinula raphanica</name>
    <dbReference type="NCBI Taxonomy" id="153919"/>
    <lineage>
        <taxon>Eukaryota</taxon>
        <taxon>Fungi</taxon>
        <taxon>Dikarya</taxon>
        <taxon>Basidiomycota</taxon>
        <taxon>Agaricomycotina</taxon>
        <taxon>Agaricomycetes</taxon>
        <taxon>Agaricomycetidae</taxon>
        <taxon>Agaricales</taxon>
        <taxon>Marasmiineae</taxon>
        <taxon>Omphalotaceae</taxon>
        <taxon>Lentinula</taxon>
    </lineage>
</organism>
<dbReference type="EMBL" id="MU806254">
    <property type="protein sequence ID" value="KAJ3837321.1"/>
    <property type="molecule type" value="Genomic_DNA"/>
</dbReference>
<proteinExistence type="predicted"/>
<feature type="region of interest" description="Disordered" evidence="1">
    <location>
        <begin position="1"/>
        <end position="75"/>
    </location>
</feature>
<name>A0AA38P755_9AGAR</name>